<dbReference type="InParanoid" id="G2Y7J0"/>
<dbReference type="HOGENOM" id="CLU_3319954_0_0_1"/>
<feature type="compositionally biased region" description="Basic and acidic residues" evidence="1">
    <location>
        <begin position="28"/>
        <end position="39"/>
    </location>
</feature>
<dbReference type="AlphaFoldDB" id="G2Y7J0"/>
<evidence type="ECO:0000256" key="1">
    <source>
        <dbReference type="SAM" id="MobiDB-lite"/>
    </source>
</evidence>
<protein>
    <submittedName>
        <fullName evidence="2">Uncharacterized protein</fullName>
    </submittedName>
</protein>
<accession>G2Y7J0</accession>
<evidence type="ECO:0000313" key="2">
    <source>
        <dbReference type="EMBL" id="CCD48592.1"/>
    </source>
</evidence>
<evidence type="ECO:0000313" key="3">
    <source>
        <dbReference type="Proteomes" id="UP000008177"/>
    </source>
</evidence>
<feature type="compositionally biased region" description="Basic and acidic residues" evidence="1">
    <location>
        <begin position="1"/>
        <end position="10"/>
    </location>
</feature>
<gene>
    <name evidence="2" type="ORF">BofuT4_uP109760.1</name>
</gene>
<dbReference type="EMBL" id="FQ790293">
    <property type="protein sequence ID" value="CCD48592.1"/>
    <property type="molecule type" value="Genomic_DNA"/>
</dbReference>
<sequence length="39" mass="4235">MCQSRQESRALEGLGGDGQEVNQGNEETAEKKSSPEEPE</sequence>
<proteinExistence type="predicted"/>
<organism evidence="2 3">
    <name type="scientific">Botryotinia fuckeliana (strain T4)</name>
    <name type="common">Noble rot fungus</name>
    <name type="synonym">Botrytis cinerea</name>
    <dbReference type="NCBI Taxonomy" id="999810"/>
    <lineage>
        <taxon>Eukaryota</taxon>
        <taxon>Fungi</taxon>
        <taxon>Dikarya</taxon>
        <taxon>Ascomycota</taxon>
        <taxon>Pezizomycotina</taxon>
        <taxon>Leotiomycetes</taxon>
        <taxon>Helotiales</taxon>
        <taxon>Sclerotiniaceae</taxon>
        <taxon>Botrytis</taxon>
    </lineage>
</organism>
<reference evidence="3" key="1">
    <citation type="journal article" date="2011" name="PLoS Genet.">
        <title>Genomic analysis of the necrotrophic fungal pathogens Sclerotinia sclerotiorum and Botrytis cinerea.</title>
        <authorList>
            <person name="Amselem J."/>
            <person name="Cuomo C.A."/>
            <person name="van Kan J.A."/>
            <person name="Viaud M."/>
            <person name="Benito E.P."/>
            <person name="Couloux A."/>
            <person name="Coutinho P.M."/>
            <person name="de Vries R.P."/>
            <person name="Dyer P.S."/>
            <person name="Fillinger S."/>
            <person name="Fournier E."/>
            <person name="Gout L."/>
            <person name="Hahn M."/>
            <person name="Kohn L."/>
            <person name="Lapalu N."/>
            <person name="Plummer K.M."/>
            <person name="Pradier J.M."/>
            <person name="Quevillon E."/>
            <person name="Sharon A."/>
            <person name="Simon A."/>
            <person name="ten Have A."/>
            <person name="Tudzynski B."/>
            <person name="Tudzynski P."/>
            <person name="Wincker P."/>
            <person name="Andrew M."/>
            <person name="Anthouard V."/>
            <person name="Beever R.E."/>
            <person name="Beffa R."/>
            <person name="Benoit I."/>
            <person name="Bouzid O."/>
            <person name="Brault B."/>
            <person name="Chen Z."/>
            <person name="Choquer M."/>
            <person name="Collemare J."/>
            <person name="Cotton P."/>
            <person name="Danchin E.G."/>
            <person name="Da Silva C."/>
            <person name="Gautier A."/>
            <person name="Giraud C."/>
            <person name="Giraud T."/>
            <person name="Gonzalez C."/>
            <person name="Grossetete S."/>
            <person name="Guldener U."/>
            <person name="Henrissat B."/>
            <person name="Howlett B.J."/>
            <person name="Kodira C."/>
            <person name="Kretschmer M."/>
            <person name="Lappartient A."/>
            <person name="Leroch M."/>
            <person name="Levis C."/>
            <person name="Mauceli E."/>
            <person name="Neuveglise C."/>
            <person name="Oeser B."/>
            <person name="Pearson M."/>
            <person name="Poulain J."/>
            <person name="Poussereau N."/>
            <person name="Quesneville H."/>
            <person name="Rascle C."/>
            <person name="Schumacher J."/>
            <person name="Segurens B."/>
            <person name="Sexton A."/>
            <person name="Silva E."/>
            <person name="Sirven C."/>
            <person name="Soanes D.M."/>
            <person name="Talbot N.J."/>
            <person name="Templeton M."/>
            <person name="Yandava C."/>
            <person name="Yarden O."/>
            <person name="Zeng Q."/>
            <person name="Rollins J.A."/>
            <person name="Lebrun M.H."/>
            <person name="Dickman M."/>
        </authorList>
    </citation>
    <scope>NUCLEOTIDE SEQUENCE [LARGE SCALE GENOMIC DNA]</scope>
    <source>
        <strain evidence="3">T4</strain>
    </source>
</reference>
<dbReference type="Proteomes" id="UP000008177">
    <property type="component" value="Unplaced contigs"/>
</dbReference>
<feature type="region of interest" description="Disordered" evidence="1">
    <location>
        <begin position="1"/>
        <end position="39"/>
    </location>
</feature>
<name>G2Y7J0_BOTF4</name>